<organism evidence="2 3">
    <name type="scientific">Orbilia brochopaga</name>
    <dbReference type="NCBI Taxonomy" id="3140254"/>
    <lineage>
        <taxon>Eukaryota</taxon>
        <taxon>Fungi</taxon>
        <taxon>Dikarya</taxon>
        <taxon>Ascomycota</taxon>
        <taxon>Pezizomycotina</taxon>
        <taxon>Orbiliomycetes</taxon>
        <taxon>Orbiliales</taxon>
        <taxon>Orbiliaceae</taxon>
        <taxon>Orbilia</taxon>
    </lineage>
</organism>
<dbReference type="Gene3D" id="1.20.90.10">
    <property type="entry name" value="Phospholipase A2 domain"/>
    <property type="match status" value="1"/>
</dbReference>
<dbReference type="InterPro" id="IPR015141">
    <property type="entry name" value="PLipase_A2_prok/fun"/>
</dbReference>
<sequence>MFSKNFLLCVFTAFAALSQSAPTSSPALEPVHSLSIRAGTELSKRTITPPSCDNDPTKCLITELIFQTSIADFIQKRDDPKYKKKKKKLIWDSDGCSVPPKVAKLFKIDKDKPFGFNFLDSCYRHDFGYRNYIAQGMFKADDFVTDPDRHTLNEVFLQDLKDWCNVAYPNNIYNLFGLLNFVGKKCGATALVYYLGVEACGAGNCDADTLNGIFVNGLPSS</sequence>
<evidence type="ECO:0000313" key="2">
    <source>
        <dbReference type="EMBL" id="KAK6354610.1"/>
    </source>
</evidence>
<comment type="caution">
    <text evidence="2">The sequence shown here is derived from an EMBL/GenBank/DDBJ whole genome shotgun (WGS) entry which is preliminary data.</text>
</comment>
<evidence type="ECO:0000256" key="1">
    <source>
        <dbReference type="SAM" id="SignalP"/>
    </source>
</evidence>
<dbReference type="GO" id="GO:0006644">
    <property type="term" value="P:phospholipid metabolic process"/>
    <property type="evidence" value="ECO:0007669"/>
    <property type="project" value="InterPro"/>
</dbReference>
<dbReference type="GO" id="GO:0050482">
    <property type="term" value="P:arachidonate secretion"/>
    <property type="evidence" value="ECO:0007669"/>
    <property type="project" value="InterPro"/>
</dbReference>
<dbReference type="Pfam" id="PF09056">
    <property type="entry name" value="Phospholip_A2_3"/>
    <property type="match status" value="1"/>
</dbReference>
<protein>
    <submittedName>
        <fullName evidence="2">Uncharacterized protein</fullName>
    </submittedName>
</protein>
<feature type="chain" id="PRO_5043799219" evidence="1">
    <location>
        <begin position="21"/>
        <end position="221"/>
    </location>
</feature>
<dbReference type="AlphaFoldDB" id="A0AAV9V6E4"/>
<dbReference type="EMBL" id="JAVHNQ010000002">
    <property type="protein sequence ID" value="KAK6354610.1"/>
    <property type="molecule type" value="Genomic_DNA"/>
</dbReference>
<dbReference type="GO" id="GO:0004623">
    <property type="term" value="F:phospholipase A2 activity"/>
    <property type="evidence" value="ECO:0007669"/>
    <property type="project" value="InterPro"/>
</dbReference>
<gene>
    <name evidence="2" type="ORF">TWF696_003752</name>
</gene>
<proteinExistence type="predicted"/>
<feature type="signal peptide" evidence="1">
    <location>
        <begin position="1"/>
        <end position="20"/>
    </location>
</feature>
<dbReference type="Proteomes" id="UP001375240">
    <property type="component" value="Unassembled WGS sequence"/>
</dbReference>
<keyword evidence="3" id="KW-1185">Reference proteome</keyword>
<reference evidence="2 3" key="1">
    <citation type="submission" date="2019-10" db="EMBL/GenBank/DDBJ databases">
        <authorList>
            <person name="Palmer J.M."/>
        </authorList>
    </citation>
    <scope>NUCLEOTIDE SEQUENCE [LARGE SCALE GENOMIC DNA]</scope>
    <source>
        <strain evidence="2 3">TWF696</strain>
    </source>
</reference>
<keyword evidence="1" id="KW-0732">Signal</keyword>
<dbReference type="SUPFAM" id="SSF48619">
    <property type="entry name" value="Phospholipase A2, PLA2"/>
    <property type="match status" value="1"/>
</dbReference>
<dbReference type="InterPro" id="IPR036444">
    <property type="entry name" value="PLipase_A2_dom_sf"/>
</dbReference>
<accession>A0AAV9V6E4</accession>
<evidence type="ECO:0000313" key="3">
    <source>
        <dbReference type="Proteomes" id="UP001375240"/>
    </source>
</evidence>
<name>A0AAV9V6E4_9PEZI</name>